<dbReference type="InterPro" id="IPR043504">
    <property type="entry name" value="Peptidase_S1_PA_chymotrypsin"/>
</dbReference>
<accession>A0ABY5QF18</accession>
<evidence type="ECO:0000256" key="5">
    <source>
        <dbReference type="ARBA" id="ARBA00022825"/>
    </source>
</evidence>
<evidence type="ECO:0000256" key="4">
    <source>
        <dbReference type="ARBA" id="ARBA00022801"/>
    </source>
</evidence>
<dbReference type="GO" id="GO:0008233">
    <property type="term" value="F:peptidase activity"/>
    <property type="evidence" value="ECO:0007669"/>
    <property type="project" value="UniProtKB-KW"/>
</dbReference>
<keyword evidence="5 6" id="KW-0720">Serine protease</keyword>
<dbReference type="PRINTS" id="PR00839">
    <property type="entry name" value="V8PROTEASE"/>
</dbReference>
<dbReference type="EMBL" id="CP102780">
    <property type="protein sequence ID" value="UVA79070.1"/>
    <property type="molecule type" value="Genomic_DNA"/>
</dbReference>
<keyword evidence="3" id="KW-0732">Signal</keyword>
<evidence type="ECO:0000313" key="8">
    <source>
        <dbReference type="Proteomes" id="UP001058980"/>
    </source>
</evidence>
<comment type="similarity">
    <text evidence="1 6">Belongs to the peptidase S1B family.</text>
</comment>
<dbReference type="InterPro" id="IPR008256">
    <property type="entry name" value="Peptidase_S1B"/>
</dbReference>
<evidence type="ECO:0000313" key="7">
    <source>
        <dbReference type="EMBL" id="UVA79070.1"/>
    </source>
</evidence>
<dbReference type="Proteomes" id="UP001058980">
    <property type="component" value="Chromosome"/>
</dbReference>
<evidence type="ECO:0000256" key="2">
    <source>
        <dbReference type="ARBA" id="ARBA00022670"/>
    </source>
</evidence>
<dbReference type="EC" id="3.4.21.-" evidence="6"/>
<dbReference type="Gene3D" id="2.40.10.10">
    <property type="entry name" value="Trypsin-like serine proteases"/>
    <property type="match status" value="1"/>
</dbReference>
<dbReference type="InterPro" id="IPR009003">
    <property type="entry name" value="Peptidase_S1_PA"/>
</dbReference>
<dbReference type="SUPFAM" id="SSF50494">
    <property type="entry name" value="Trypsin-like serine proteases"/>
    <property type="match status" value="1"/>
</dbReference>
<gene>
    <name evidence="7" type="ORF">NTU39_24185</name>
</gene>
<dbReference type="RefSeq" id="WP_150666160.1">
    <property type="nucleotide sequence ID" value="NZ_CP102780.1"/>
</dbReference>
<sequence length="408" mass="44077">METMNRLNLGIAIGALITSYTIHAGAQTQAPNVATSAATQARQEAESLDVKSQLQRQDLALKKEQAVWLKNSQTPLVAAKVQEIDQARNNIAAASRLLDGEPPQSLKDLKEKTETIRVVTRPVYGVCSGAPWANDQMTAWRSWRDYIGDVSSSLATVAKSVGVIFQYYQPDAAAKPTYMSVGATAFVVGKSHIITNRHVLQNYAYIDKQGAWRLYGKQLLVVSFPLEYSSCATRSPQRDVRIVAIEAVGGDGENNDYAILRTEDNALPPAAPLAANFNLTEGSRVAVIGYPSRPVSCAGADAGDDCTYLSEKQIDTMFKLPDSQIPFPAERIAPGMLLINPSLDPQQFSYDSSTWGGNSGSPVVRLSDGMIVGLHYGGYGGDSEKATYNNAIKVDRIRKALADAGVTQ</sequence>
<evidence type="ECO:0000256" key="6">
    <source>
        <dbReference type="RuleBase" id="RU004296"/>
    </source>
</evidence>
<dbReference type="PANTHER" id="PTHR14389:SF3">
    <property type="entry name" value="PROTEIN FAM111A-LIKE"/>
    <property type="match status" value="1"/>
</dbReference>
<dbReference type="Gene3D" id="2.40.10.120">
    <property type="match status" value="1"/>
</dbReference>
<evidence type="ECO:0000256" key="3">
    <source>
        <dbReference type="ARBA" id="ARBA00022729"/>
    </source>
</evidence>
<evidence type="ECO:0000256" key="1">
    <source>
        <dbReference type="ARBA" id="ARBA00008764"/>
    </source>
</evidence>
<keyword evidence="2 6" id="KW-0645">Protease</keyword>
<keyword evidence="8" id="KW-1185">Reference proteome</keyword>
<organism evidence="7 8">
    <name type="scientific">Pandoraea commovens</name>
    <dbReference type="NCBI Taxonomy" id="2508289"/>
    <lineage>
        <taxon>Bacteria</taxon>
        <taxon>Pseudomonadati</taxon>
        <taxon>Pseudomonadota</taxon>
        <taxon>Betaproteobacteria</taxon>
        <taxon>Burkholderiales</taxon>
        <taxon>Burkholderiaceae</taxon>
        <taxon>Pandoraea</taxon>
    </lineage>
</organism>
<keyword evidence="4 6" id="KW-0378">Hydrolase</keyword>
<proteinExistence type="inferred from homology"/>
<dbReference type="GO" id="GO:0006508">
    <property type="term" value="P:proteolysis"/>
    <property type="evidence" value="ECO:0007669"/>
    <property type="project" value="UniProtKB-KW"/>
</dbReference>
<dbReference type="PANTHER" id="PTHR14389">
    <property type="entry name" value="SI:CH1073-475A24.1"/>
    <property type="match status" value="1"/>
</dbReference>
<reference evidence="7" key="1">
    <citation type="submission" date="2022-08" db="EMBL/GenBank/DDBJ databases">
        <title>Multi-unit outbreak of Pandoraea commovens among non-cystic fibrosis intensive care patients from 2019 to 2021 in Berlin, Germany.</title>
        <authorList>
            <person name="Menzel P."/>
        </authorList>
    </citation>
    <scope>NUCLEOTIDE SEQUENCE</scope>
    <source>
        <strain evidence="7">LB-19-202-79</strain>
    </source>
</reference>
<name>A0ABY5QF18_9BURK</name>
<dbReference type="Pfam" id="PF13365">
    <property type="entry name" value="Trypsin_2"/>
    <property type="match status" value="1"/>
</dbReference>
<protein>
    <recommendedName>
        <fullName evidence="6">Serine protease</fullName>
        <ecNumber evidence="6">3.4.21.-</ecNumber>
    </recommendedName>
</protein>